<evidence type="ECO:0000313" key="8">
    <source>
        <dbReference type="EMBL" id="ORZ00432.1"/>
    </source>
</evidence>
<keyword evidence="9" id="KW-1185">Reference proteome</keyword>
<accession>A0A1X2HMC5</accession>
<evidence type="ECO:0000256" key="7">
    <source>
        <dbReference type="RuleBase" id="RU004466"/>
    </source>
</evidence>
<dbReference type="Pfam" id="PF00348">
    <property type="entry name" value="polyprenyl_synt"/>
    <property type="match status" value="1"/>
</dbReference>
<evidence type="ECO:0000256" key="4">
    <source>
        <dbReference type="ARBA" id="ARBA00022723"/>
    </source>
</evidence>
<dbReference type="InParanoid" id="A0A1X2HMC5"/>
<gene>
    <name evidence="8" type="ORF">BCR43DRAFT_432917</name>
</gene>
<protein>
    <submittedName>
        <fullName evidence="8">Isoprenoid synthase domain-containing protein</fullName>
    </submittedName>
</protein>
<dbReference type="GO" id="GO:0008299">
    <property type="term" value="P:isoprenoid biosynthetic process"/>
    <property type="evidence" value="ECO:0007669"/>
    <property type="project" value="UniProtKB-KW"/>
</dbReference>
<evidence type="ECO:0000313" key="9">
    <source>
        <dbReference type="Proteomes" id="UP000242180"/>
    </source>
</evidence>
<dbReference type="STRING" id="13706.A0A1X2HMC5"/>
<dbReference type="GO" id="GO:1990234">
    <property type="term" value="C:transferase complex"/>
    <property type="evidence" value="ECO:0007669"/>
    <property type="project" value="TreeGrafter"/>
</dbReference>
<keyword evidence="6" id="KW-0414">Isoprene biosynthesis</keyword>
<dbReference type="PANTHER" id="PTHR12001">
    <property type="entry name" value="GERANYLGERANYL PYROPHOSPHATE SYNTHASE"/>
    <property type="match status" value="1"/>
</dbReference>
<dbReference type="PANTHER" id="PTHR12001:SF69">
    <property type="entry name" value="ALL TRANS-POLYPRENYL-DIPHOSPHATE SYNTHASE PDSS1"/>
    <property type="match status" value="1"/>
</dbReference>
<evidence type="ECO:0000256" key="6">
    <source>
        <dbReference type="ARBA" id="ARBA00023229"/>
    </source>
</evidence>
<sequence length="337" mass="36657">MTKPSVLPFSGQAATWEDAVSEAQGLVLSDKEQRLMDPIKLLGPDLWELKGNITKLLGGGHPFLSTMMTHFFSEDGRHIRPLAVLLMALSTSKQGIVPTQRRVAEITQMIHTATLLHDDVLDGDAYASNKLAILAGDFLLARASLALAHLRNSECVEVMATCIANIVEGEFMHLSTNGPVDFDVLMQEYMKKTYMRTASLMALSCKASVVLGGLCTSSDEAQAAYEFGKHFGIAHQLMDDVLRATSPDTVLDLRSAPFLFAWQSMPDLRPLVEQGCTRPGDAEKARTLLYRSDGIKQALDLATTHSQRSIDAIANLAPSDARAALVQLAKTVTSRTS</sequence>
<dbReference type="InterPro" id="IPR000092">
    <property type="entry name" value="Polyprenyl_synt"/>
</dbReference>
<dbReference type="InterPro" id="IPR008949">
    <property type="entry name" value="Isoprenoid_synthase_dom_sf"/>
</dbReference>
<dbReference type="SUPFAM" id="SSF48576">
    <property type="entry name" value="Terpenoid synthases"/>
    <property type="match status" value="1"/>
</dbReference>
<dbReference type="EMBL" id="MCGN01000002">
    <property type="protein sequence ID" value="ORZ00432.1"/>
    <property type="molecule type" value="Genomic_DNA"/>
</dbReference>
<evidence type="ECO:0000256" key="3">
    <source>
        <dbReference type="ARBA" id="ARBA00022679"/>
    </source>
</evidence>
<dbReference type="AlphaFoldDB" id="A0A1X2HMC5"/>
<evidence type="ECO:0000256" key="2">
    <source>
        <dbReference type="ARBA" id="ARBA00006706"/>
    </source>
</evidence>
<keyword evidence="4" id="KW-0479">Metal-binding</keyword>
<dbReference type="GO" id="GO:0046872">
    <property type="term" value="F:metal ion binding"/>
    <property type="evidence" value="ECO:0007669"/>
    <property type="project" value="UniProtKB-KW"/>
</dbReference>
<comment type="caution">
    <text evidence="8">The sequence shown here is derived from an EMBL/GenBank/DDBJ whole genome shotgun (WGS) entry which is preliminary data.</text>
</comment>
<reference evidence="8 9" key="1">
    <citation type="submission" date="2016-07" db="EMBL/GenBank/DDBJ databases">
        <title>Pervasive Adenine N6-methylation of Active Genes in Fungi.</title>
        <authorList>
            <consortium name="DOE Joint Genome Institute"/>
            <person name="Mondo S.J."/>
            <person name="Dannebaum R.O."/>
            <person name="Kuo R.C."/>
            <person name="Labutti K."/>
            <person name="Haridas S."/>
            <person name="Kuo A."/>
            <person name="Salamov A."/>
            <person name="Ahrendt S.R."/>
            <person name="Lipzen A."/>
            <person name="Sullivan W."/>
            <person name="Andreopoulos W.B."/>
            <person name="Clum A."/>
            <person name="Lindquist E."/>
            <person name="Daum C."/>
            <person name="Ramamoorthy G.K."/>
            <person name="Gryganskyi A."/>
            <person name="Culley D."/>
            <person name="Magnuson J.K."/>
            <person name="James T.Y."/>
            <person name="O'Malley M.A."/>
            <person name="Stajich J.E."/>
            <person name="Spatafora J.W."/>
            <person name="Visel A."/>
            <person name="Grigoriev I.V."/>
        </authorList>
    </citation>
    <scope>NUCLEOTIDE SEQUENCE [LARGE SCALE GENOMIC DNA]</scope>
    <source>
        <strain evidence="8 9">NRRL 2496</strain>
    </source>
</reference>
<dbReference type="Proteomes" id="UP000242180">
    <property type="component" value="Unassembled WGS sequence"/>
</dbReference>
<keyword evidence="5" id="KW-0460">Magnesium</keyword>
<dbReference type="OrthoDB" id="9927103at2759"/>
<dbReference type="Gene3D" id="1.10.600.10">
    <property type="entry name" value="Farnesyl Diphosphate Synthase"/>
    <property type="match status" value="1"/>
</dbReference>
<proteinExistence type="inferred from homology"/>
<name>A0A1X2HMC5_SYNRA</name>
<keyword evidence="3 7" id="KW-0808">Transferase</keyword>
<dbReference type="GO" id="GO:0006744">
    <property type="term" value="P:ubiquinone biosynthetic process"/>
    <property type="evidence" value="ECO:0007669"/>
    <property type="project" value="TreeGrafter"/>
</dbReference>
<evidence type="ECO:0000256" key="1">
    <source>
        <dbReference type="ARBA" id="ARBA00001946"/>
    </source>
</evidence>
<comment type="similarity">
    <text evidence="2 7">Belongs to the FPP/GGPP synthase family.</text>
</comment>
<dbReference type="GO" id="GO:0004659">
    <property type="term" value="F:prenyltransferase activity"/>
    <property type="evidence" value="ECO:0007669"/>
    <property type="project" value="InterPro"/>
</dbReference>
<evidence type="ECO:0000256" key="5">
    <source>
        <dbReference type="ARBA" id="ARBA00022842"/>
    </source>
</evidence>
<organism evidence="8 9">
    <name type="scientific">Syncephalastrum racemosum</name>
    <name type="common">Filamentous fungus</name>
    <dbReference type="NCBI Taxonomy" id="13706"/>
    <lineage>
        <taxon>Eukaryota</taxon>
        <taxon>Fungi</taxon>
        <taxon>Fungi incertae sedis</taxon>
        <taxon>Mucoromycota</taxon>
        <taxon>Mucoromycotina</taxon>
        <taxon>Mucoromycetes</taxon>
        <taxon>Mucorales</taxon>
        <taxon>Syncephalastraceae</taxon>
        <taxon>Syncephalastrum</taxon>
    </lineage>
</organism>
<comment type="cofactor">
    <cofactor evidence="1">
        <name>Mg(2+)</name>
        <dbReference type="ChEBI" id="CHEBI:18420"/>
    </cofactor>
</comment>